<dbReference type="Pfam" id="PF13561">
    <property type="entry name" value="adh_short_C2"/>
    <property type="match status" value="1"/>
</dbReference>
<sequence length="85" mass="8943">MAALEWGQYDITVNAYAPGYIGTPMVTETGGGSHEENFLPLLRNPSLKRMGEPEEIAAVVVFLALEGASYVTGQPLGANGGYLLG</sequence>
<evidence type="ECO:0000313" key="3">
    <source>
        <dbReference type="Proteomes" id="UP000663850"/>
    </source>
</evidence>
<accession>A0A8H3BGH1</accession>
<comment type="similarity">
    <text evidence="1">Belongs to the short-chain dehydrogenases/reductases (SDR) family.</text>
</comment>
<proteinExistence type="inferred from homology"/>
<evidence type="ECO:0000256" key="1">
    <source>
        <dbReference type="ARBA" id="ARBA00006484"/>
    </source>
</evidence>
<dbReference type="InterPro" id="IPR002347">
    <property type="entry name" value="SDR_fam"/>
</dbReference>
<organism evidence="2 3">
    <name type="scientific">Rhizoctonia solani</name>
    <dbReference type="NCBI Taxonomy" id="456999"/>
    <lineage>
        <taxon>Eukaryota</taxon>
        <taxon>Fungi</taxon>
        <taxon>Dikarya</taxon>
        <taxon>Basidiomycota</taxon>
        <taxon>Agaricomycotina</taxon>
        <taxon>Agaricomycetes</taxon>
        <taxon>Cantharellales</taxon>
        <taxon>Ceratobasidiaceae</taxon>
        <taxon>Rhizoctonia</taxon>
    </lineage>
</organism>
<name>A0A8H3BGH1_9AGAM</name>
<dbReference type="GO" id="GO:0016616">
    <property type="term" value="F:oxidoreductase activity, acting on the CH-OH group of donors, NAD or NADP as acceptor"/>
    <property type="evidence" value="ECO:0007669"/>
    <property type="project" value="TreeGrafter"/>
</dbReference>
<gene>
    <name evidence="2" type="ORF">RDB_LOCUS45792</name>
</gene>
<dbReference type="PANTHER" id="PTHR42760">
    <property type="entry name" value="SHORT-CHAIN DEHYDROGENASES/REDUCTASES FAMILY MEMBER"/>
    <property type="match status" value="1"/>
</dbReference>
<dbReference type="Proteomes" id="UP000663850">
    <property type="component" value="Unassembled WGS sequence"/>
</dbReference>
<dbReference type="SUPFAM" id="SSF51735">
    <property type="entry name" value="NAD(P)-binding Rossmann-fold domains"/>
    <property type="match status" value="1"/>
</dbReference>
<dbReference type="PRINTS" id="PR00081">
    <property type="entry name" value="GDHRDH"/>
</dbReference>
<dbReference type="InterPro" id="IPR036291">
    <property type="entry name" value="NAD(P)-bd_dom_sf"/>
</dbReference>
<dbReference type="Gene3D" id="3.40.50.720">
    <property type="entry name" value="NAD(P)-binding Rossmann-like Domain"/>
    <property type="match status" value="1"/>
</dbReference>
<protein>
    <submittedName>
        <fullName evidence="2">Uncharacterized protein</fullName>
    </submittedName>
</protein>
<comment type="caution">
    <text evidence="2">The sequence shown here is derived from an EMBL/GenBank/DDBJ whole genome shotgun (WGS) entry which is preliminary data.</text>
</comment>
<dbReference type="EMBL" id="CAJMWZ010002469">
    <property type="protein sequence ID" value="CAE6456199.1"/>
    <property type="molecule type" value="Genomic_DNA"/>
</dbReference>
<dbReference type="AlphaFoldDB" id="A0A8H3BGH1"/>
<evidence type="ECO:0000313" key="2">
    <source>
        <dbReference type="EMBL" id="CAE6456199.1"/>
    </source>
</evidence>
<reference evidence="2" key="1">
    <citation type="submission" date="2021-01" db="EMBL/GenBank/DDBJ databases">
        <authorList>
            <person name="Kaushik A."/>
        </authorList>
    </citation>
    <scope>NUCLEOTIDE SEQUENCE</scope>
    <source>
        <strain evidence="2">Type strain: AG8-Rh-89/</strain>
    </source>
</reference>